<evidence type="ECO:0000256" key="8">
    <source>
        <dbReference type="PIRSR" id="PIRSR001434-2"/>
    </source>
</evidence>
<dbReference type="AlphaFoldDB" id="A0A7V5NXA4"/>
<comment type="catalytic activity">
    <reaction evidence="7">
        <text>an S-substituted L-cysteine + H2O = a thiol + pyruvate + NH4(+)</text>
        <dbReference type="Rhea" id="RHEA:18121"/>
        <dbReference type="ChEBI" id="CHEBI:15361"/>
        <dbReference type="ChEBI" id="CHEBI:15377"/>
        <dbReference type="ChEBI" id="CHEBI:28938"/>
        <dbReference type="ChEBI" id="CHEBI:29256"/>
        <dbReference type="ChEBI" id="CHEBI:58717"/>
        <dbReference type="EC" id="4.4.1.13"/>
    </reaction>
</comment>
<evidence type="ECO:0000256" key="7">
    <source>
        <dbReference type="ARBA" id="ARBA00047625"/>
    </source>
</evidence>
<dbReference type="GO" id="GO:0019450">
    <property type="term" value="P:L-cysteine catabolic process to pyruvate"/>
    <property type="evidence" value="ECO:0007669"/>
    <property type="project" value="TreeGrafter"/>
</dbReference>
<accession>A0A7V5NXA4</accession>
<dbReference type="PROSITE" id="PS00868">
    <property type="entry name" value="CYS_MET_METAB_PP"/>
    <property type="match status" value="1"/>
</dbReference>
<feature type="non-terminal residue" evidence="10">
    <location>
        <position position="1"/>
    </location>
</feature>
<dbReference type="PANTHER" id="PTHR43500">
    <property type="entry name" value="CYSTATHIONINE BETA-LYASE-RELATED"/>
    <property type="match status" value="1"/>
</dbReference>
<dbReference type="InterPro" id="IPR054542">
    <property type="entry name" value="Cys_met_metab_PP"/>
</dbReference>
<comment type="caution">
    <text evidence="10">The sequence shown here is derived from an EMBL/GenBank/DDBJ whole genome shotgun (WGS) entry which is preliminary data.</text>
</comment>
<dbReference type="Gene3D" id="3.90.1150.10">
    <property type="entry name" value="Aspartate Aminotransferase, domain 1"/>
    <property type="match status" value="1"/>
</dbReference>
<dbReference type="InterPro" id="IPR015422">
    <property type="entry name" value="PyrdxlP-dep_Trfase_small"/>
</dbReference>
<dbReference type="EC" id="4.4.1.8" evidence="10"/>
<evidence type="ECO:0000256" key="6">
    <source>
        <dbReference type="ARBA" id="ARBA00047517"/>
    </source>
</evidence>
<dbReference type="PANTHER" id="PTHR43500:SF1">
    <property type="entry name" value="CYSTATHIONINE BETA-LYASE-RELATED"/>
    <property type="match status" value="1"/>
</dbReference>
<dbReference type="InterPro" id="IPR006233">
    <property type="entry name" value="Cys_b_lyase_bac"/>
</dbReference>
<dbReference type="NCBIfam" id="TIGR01324">
    <property type="entry name" value="cysta_beta_ly_B"/>
    <property type="match status" value="1"/>
</dbReference>
<dbReference type="EMBL" id="DROP01000238">
    <property type="protein sequence ID" value="HHI89006.1"/>
    <property type="molecule type" value="Genomic_DNA"/>
</dbReference>
<comment type="cofactor">
    <cofactor evidence="1 9">
        <name>pyridoxal 5'-phosphate</name>
        <dbReference type="ChEBI" id="CHEBI:597326"/>
    </cofactor>
</comment>
<comment type="catalytic activity">
    <reaction evidence="6">
        <text>L,L-cystathionine + H2O = L-homocysteine + pyruvate + NH4(+)</text>
        <dbReference type="Rhea" id="RHEA:13965"/>
        <dbReference type="ChEBI" id="CHEBI:15361"/>
        <dbReference type="ChEBI" id="CHEBI:15377"/>
        <dbReference type="ChEBI" id="CHEBI:28938"/>
        <dbReference type="ChEBI" id="CHEBI:58161"/>
        <dbReference type="ChEBI" id="CHEBI:58199"/>
    </reaction>
</comment>
<dbReference type="GO" id="GO:0019346">
    <property type="term" value="P:transsulfuration"/>
    <property type="evidence" value="ECO:0007669"/>
    <property type="project" value="InterPro"/>
</dbReference>
<dbReference type="PIRSF" id="PIRSF001434">
    <property type="entry name" value="CGS"/>
    <property type="match status" value="1"/>
</dbReference>
<organism evidence="10">
    <name type="scientific">Hellea balneolensis</name>
    <dbReference type="NCBI Taxonomy" id="287478"/>
    <lineage>
        <taxon>Bacteria</taxon>
        <taxon>Pseudomonadati</taxon>
        <taxon>Pseudomonadota</taxon>
        <taxon>Alphaproteobacteria</taxon>
        <taxon>Maricaulales</taxon>
        <taxon>Robiginitomaculaceae</taxon>
        <taxon>Hellea</taxon>
    </lineage>
</organism>
<gene>
    <name evidence="10" type="primary">metC</name>
    <name evidence="10" type="ORF">ENK01_03545</name>
</gene>
<comment type="pathway">
    <text evidence="5">Amino-acid biosynthesis; L-methionine biosynthesis via de novo pathway; L-homocysteine from L-cystathionine: step 1/1.</text>
</comment>
<evidence type="ECO:0000256" key="4">
    <source>
        <dbReference type="ARBA" id="ARBA00023239"/>
    </source>
</evidence>
<evidence type="ECO:0000256" key="5">
    <source>
        <dbReference type="ARBA" id="ARBA00046315"/>
    </source>
</evidence>
<dbReference type="InterPro" id="IPR015421">
    <property type="entry name" value="PyrdxlP-dep_Trfase_major"/>
</dbReference>
<dbReference type="SUPFAM" id="SSF53383">
    <property type="entry name" value="PLP-dependent transferases"/>
    <property type="match status" value="1"/>
</dbReference>
<keyword evidence="3 8" id="KW-0663">Pyridoxal phosphate</keyword>
<evidence type="ECO:0000256" key="1">
    <source>
        <dbReference type="ARBA" id="ARBA00001933"/>
    </source>
</evidence>
<evidence type="ECO:0000313" key="10">
    <source>
        <dbReference type="EMBL" id="HHI89006.1"/>
    </source>
</evidence>
<dbReference type="InterPro" id="IPR015424">
    <property type="entry name" value="PyrdxlP-dep_Trfase"/>
</dbReference>
<dbReference type="FunFam" id="3.40.640.10:FF:000046">
    <property type="entry name" value="Cystathionine gamma-lyase"/>
    <property type="match status" value="1"/>
</dbReference>
<evidence type="ECO:0000256" key="2">
    <source>
        <dbReference type="ARBA" id="ARBA00009077"/>
    </source>
</evidence>
<feature type="modified residue" description="N6-(pyridoxal phosphate)lysine" evidence="8">
    <location>
        <position position="172"/>
    </location>
</feature>
<reference evidence="10" key="1">
    <citation type="journal article" date="2020" name="mSystems">
        <title>Genome- and Community-Level Interaction Insights into Carbon Utilization and Element Cycling Functions of Hydrothermarchaeota in Hydrothermal Sediment.</title>
        <authorList>
            <person name="Zhou Z."/>
            <person name="Liu Y."/>
            <person name="Xu W."/>
            <person name="Pan J."/>
            <person name="Luo Z.H."/>
            <person name="Li M."/>
        </authorList>
    </citation>
    <scope>NUCLEOTIDE SEQUENCE [LARGE SCALE GENOMIC DNA]</scope>
    <source>
        <strain evidence="10">HyVt-538</strain>
    </source>
</reference>
<evidence type="ECO:0000256" key="3">
    <source>
        <dbReference type="ARBA" id="ARBA00022898"/>
    </source>
</evidence>
<sequence>ASTLLFDRADDLYNGKYRIYGRMGSELHDCLEEAFCLLEGGASCALTPSGKSANILSLLSFVKSGDHVLISDSAYGPVRHFAQNFLTRMGVEVEFFRPEAGAELVERVRENTSVIALESPGSLSMEIQDLPAICAFARKRGIVTVVDNTWSAGLVYHPLALGADVVTHSATKYFGGHSDVLYGAVITANKSHGKQVKDTAAMLGNSTSPDDSYTVLRGFRTITTRFEKQSATALALAQWLAGHEKIARLLHPALPSHPQHERWQRDFSGSGALFSFVLKPCRPEQVTALLDRLTLFAKGFSFGGYESLVIHCDPQLDRAFDPDFGGPLIRVACGLEDIDDLKADWAQALADLKLDEA</sequence>
<dbReference type="GO" id="GO:0047804">
    <property type="term" value="F:cysteine-S-conjugate beta-lyase activity"/>
    <property type="evidence" value="ECO:0007669"/>
    <property type="project" value="UniProtKB-EC"/>
</dbReference>
<keyword evidence="4 10" id="KW-0456">Lyase</keyword>
<comment type="similarity">
    <text evidence="2 9">Belongs to the trans-sulfuration enzymes family.</text>
</comment>
<evidence type="ECO:0000256" key="9">
    <source>
        <dbReference type="RuleBase" id="RU362118"/>
    </source>
</evidence>
<name>A0A7V5NXA4_9PROT</name>
<protein>
    <submittedName>
        <fullName evidence="10">Cystathionine beta-lyase</fullName>
        <ecNumber evidence="10">4.4.1.8</ecNumber>
    </submittedName>
</protein>
<dbReference type="Pfam" id="PF01053">
    <property type="entry name" value="Cys_Met_Meta_PP"/>
    <property type="match status" value="1"/>
</dbReference>
<dbReference type="Proteomes" id="UP000885806">
    <property type="component" value="Unassembled WGS sequence"/>
</dbReference>
<proteinExistence type="inferred from homology"/>
<dbReference type="InterPro" id="IPR000277">
    <property type="entry name" value="Cys/Met-Metab_PyrdxlP-dep_enz"/>
</dbReference>
<dbReference type="Gene3D" id="3.40.640.10">
    <property type="entry name" value="Type I PLP-dependent aspartate aminotransferase-like (Major domain)"/>
    <property type="match status" value="1"/>
</dbReference>
<dbReference type="GO" id="GO:0030170">
    <property type="term" value="F:pyridoxal phosphate binding"/>
    <property type="evidence" value="ECO:0007669"/>
    <property type="project" value="InterPro"/>
</dbReference>